<dbReference type="Pfam" id="PF14559">
    <property type="entry name" value="TPR_19"/>
    <property type="match status" value="1"/>
</dbReference>
<dbReference type="PANTHER" id="PTHR12558:SF13">
    <property type="entry name" value="CELL DIVISION CYCLE PROTEIN 27 HOMOLOG"/>
    <property type="match status" value="1"/>
</dbReference>
<evidence type="ECO:0000256" key="1">
    <source>
        <dbReference type="PROSITE-ProRule" id="PRU00339"/>
    </source>
</evidence>
<dbReference type="EMBL" id="JACHCA010000007">
    <property type="protein sequence ID" value="MBB6128745.1"/>
    <property type="molecule type" value="Genomic_DNA"/>
</dbReference>
<evidence type="ECO:0000313" key="4">
    <source>
        <dbReference type="Proteomes" id="UP000548326"/>
    </source>
</evidence>
<dbReference type="Gene3D" id="1.25.40.10">
    <property type="entry name" value="Tetratricopeptide repeat domain"/>
    <property type="match status" value="2"/>
</dbReference>
<gene>
    <name evidence="3" type="ORF">HDF22_002868</name>
</gene>
<keyword evidence="1" id="KW-0802">TPR repeat</keyword>
<dbReference type="PANTHER" id="PTHR12558">
    <property type="entry name" value="CELL DIVISION CYCLE 16,23,27"/>
    <property type="match status" value="1"/>
</dbReference>
<sequence>MKSLVLSVLLIFCLSVSSNAQQQPAVNDSLLLDYYQNQRFAEAADYLKKTYPEPVSNIRVLGKLAYTSQMAGRLPDAEGYYQRMYNADSTNTVALFSLGAINLRRGNNVKAETYYKMLAQKDSTNFLVYKQLGKIAGDKADFGSMIYYLQKANKLNPAEPDVASDLSDQYVNLKQYPAAERVLNGAIAKDPENMILLQSLLKLVSSQDKFEETKNTCLKLIDLGNRSGYVLTKLGVAYYNLKNYACSVETFADLSMMEQTETSFYVAALAYKALKDQPKAIQSLDNAIKEGISSNVGDYYAEMADSYEMRKKYQKAVWAYQKAIQFSEKPILYYMLASVYDTDLKNKQLALKYYKKYTNSKPPEKQQKYVAYSKSRLDELAR</sequence>
<name>A0A841JK22_9SPHI</name>
<protein>
    <submittedName>
        <fullName evidence="3">Tetratricopeptide (TPR) repeat protein</fullName>
    </submittedName>
</protein>
<dbReference type="SMART" id="SM00028">
    <property type="entry name" value="TPR"/>
    <property type="match status" value="6"/>
</dbReference>
<keyword evidence="2" id="KW-0732">Signal</keyword>
<evidence type="ECO:0000313" key="3">
    <source>
        <dbReference type="EMBL" id="MBB6128745.1"/>
    </source>
</evidence>
<proteinExistence type="predicted"/>
<comment type="caution">
    <text evidence="3">The sequence shown here is derived from an EMBL/GenBank/DDBJ whole genome shotgun (WGS) entry which is preliminary data.</text>
</comment>
<feature type="repeat" description="TPR" evidence="1">
    <location>
        <begin position="297"/>
        <end position="330"/>
    </location>
</feature>
<dbReference type="Proteomes" id="UP000548326">
    <property type="component" value="Unassembled WGS sequence"/>
</dbReference>
<dbReference type="AlphaFoldDB" id="A0A841JK22"/>
<evidence type="ECO:0000256" key="2">
    <source>
        <dbReference type="SAM" id="SignalP"/>
    </source>
</evidence>
<reference evidence="3 4" key="1">
    <citation type="submission" date="2020-08" db="EMBL/GenBank/DDBJ databases">
        <title>Genomic Encyclopedia of Type Strains, Phase IV (KMG-V): Genome sequencing to study the core and pangenomes of soil and plant-associated prokaryotes.</title>
        <authorList>
            <person name="Whitman W."/>
        </authorList>
    </citation>
    <scope>NUCLEOTIDE SEQUENCE [LARGE SCALE GENOMIC DNA]</scope>
    <source>
        <strain evidence="3 4">MP601</strain>
    </source>
</reference>
<dbReference type="InterPro" id="IPR011990">
    <property type="entry name" value="TPR-like_helical_dom_sf"/>
</dbReference>
<dbReference type="RefSeq" id="WP_183588118.1">
    <property type="nucleotide sequence ID" value="NZ_JACHCA010000007.1"/>
</dbReference>
<accession>A0A841JK22</accession>
<feature type="chain" id="PRO_5032954478" evidence="2">
    <location>
        <begin position="21"/>
        <end position="382"/>
    </location>
</feature>
<dbReference type="InterPro" id="IPR019734">
    <property type="entry name" value="TPR_rpt"/>
</dbReference>
<feature type="signal peptide" evidence="2">
    <location>
        <begin position="1"/>
        <end position="20"/>
    </location>
</feature>
<dbReference type="PROSITE" id="PS50005">
    <property type="entry name" value="TPR"/>
    <property type="match status" value="1"/>
</dbReference>
<dbReference type="SUPFAM" id="SSF48452">
    <property type="entry name" value="TPR-like"/>
    <property type="match status" value="1"/>
</dbReference>
<organism evidence="3 4">
    <name type="scientific">Mucilaginibacter lappiensis</name>
    <dbReference type="NCBI Taxonomy" id="354630"/>
    <lineage>
        <taxon>Bacteria</taxon>
        <taxon>Pseudomonadati</taxon>
        <taxon>Bacteroidota</taxon>
        <taxon>Sphingobacteriia</taxon>
        <taxon>Sphingobacteriales</taxon>
        <taxon>Sphingobacteriaceae</taxon>
        <taxon>Mucilaginibacter</taxon>
    </lineage>
</organism>